<evidence type="ECO:0000256" key="1">
    <source>
        <dbReference type="ARBA" id="ARBA00004123"/>
    </source>
</evidence>
<gene>
    <name evidence="15" type="ORF">GWI33_013291</name>
</gene>
<dbReference type="InterPro" id="IPR044150">
    <property type="entry name" value="HDAC_classIV"/>
</dbReference>
<comment type="subcellular location">
    <subcellularLocation>
        <location evidence="1">Nucleus</location>
    </subcellularLocation>
</comment>
<comment type="similarity">
    <text evidence="2">Belongs to the histone deacetylase family.</text>
</comment>
<evidence type="ECO:0000256" key="11">
    <source>
        <dbReference type="ARBA" id="ARBA00059784"/>
    </source>
</evidence>
<dbReference type="InterPro" id="IPR000286">
    <property type="entry name" value="HDACs"/>
</dbReference>
<dbReference type="FunFam" id="3.40.800.20:FF:000009">
    <property type="entry name" value="Histone deacetylase 11"/>
    <property type="match status" value="1"/>
</dbReference>
<dbReference type="EC" id="3.5.1.98" evidence="3"/>
<dbReference type="GO" id="GO:0000118">
    <property type="term" value="C:histone deacetylase complex"/>
    <property type="evidence" value="ECO:0007669"/>
    <property type="project" value="UniProtKB-ARBA"/>
</dbReference>
<evidence type="ECO:0000313" key="16">
    <source>
        <dbReference type="Proteomes" id="UP000625711"/>
    </source>
</evidence>
<accession>A0A834I8H9</accession>
<keyword evidence="8" id="KW-0804">Transcription</keyword>
<dbReference type="InterPro" id="IPR037138">
    <property type="entry name" value="His_deacetylse_dom_sf"/>
</dbReference>
<dbReference type="InterPro" id="IPR023696">
    <property type="entry name" value="Ureohydrolase_dom_sf"/>
</dbReference>
<dbReference type="AlphaFoldDB" id="A0A834I8H9"/>
<dbReference type="GO" id="GO:0141221">
    <property type="term" value="F:histone deacetylase activity, hydrolytic mechanism"/>
    <property type="evidence" value="ECO:0007669"/>
    <property type="project" value="UniProtKB-EC"/>
</dbReference>
<keyword evidence="7" id="KW-0805">Transcription regulation</keyword>
<name>A0A834I8H9_RHYFE</name>
<organism evidence="15 16">
    <name type="scientific">Rhynchophorus ferrugineus</name>
    <name type="common">Red palm weevil</name>
    <name type="synonym">Curculio ferrugineus</name>
    <dbReference type="NCBI Taxonomy" id="354439"/>
    <lineage>
        <taxon>Eukaryota</taxon>
        <taxon>Metazoa</taxon>
        <taxon>Ecdysozoa</taxon>
        <taxon>Arthropoda</taxon>
        <taxon>Hexapoda</taxon>
        <taxon>Insecta</taxon>
        <taxon>Pterygota</taxon>
        <taxon>Neoptera</taxon>
        <taxon>Endopterygota</taxon>
        <taxon>Coleoptera</taxon>
        <taxon>Polyphaga</taxon>
        <taxon>Cucujiformia</taxon>
        <taxon>Curculionidae</taxon>
        <taxon>Dryophthorinae</taxon>
        <taxon>Rhynchophorus</taxon>
    </lineage>
</organism>
<evidence type="ECO:0000256" key="2">
    <source>
        <dbReference type="ARBA" id="ARBA00005947"/>
    </source>
</evidence>
<dbReference type="Pfam" id="PF00850">
    <property type="entry name" value="Hist_deacetyl"/>
    <property type="match status" value="1"/>
</dbReference>
<evidence type="ECO:0000256" key="5">
    <source>
        <dbReference type="ARBA" id="ARBA00022801"/>
    </source>
</evidence>
<dbReference type="PRINTS" id="PR01270">
    <property type="entry name" value="HDASUPER"/>
</dbReference>
<dbReference type="SUPFAM" id="SSF52768">
    <property type="entry name" value="Arginase/deacetylase"/>
    <property type="match status" value="1"/>
</dbReference>
<comment type="catalytic activity">
    <reaction evidence="10">
        <text>N(6)-acetyl-L-lysyl-[histone] + H2O = L-lysyl-[histone] + acetate</text>
        <dbReference type="Rhea" id="RHEA:58196"/>
        <dbReference type="Rhea" id="RHEA-COMP:9845"/>
        <dbReference type="Rhea" id="RHEA-COMP:11338"/>
        <dbReference type="ChEBI" id="CHEBI:15377"/>
        <dbReference type="ChEBI" id="CHEBI:29969"/>
        <dbReference type="ChEBI" id="CHEBI:30089"/>
        <dbReference type="ChEBI" id="CHEBI:61930"/>
        <dbReference type="EC" id="3.5.1.98"/>
    </reaction>
</comment>
<evidence type="ECO:0000256" key="12">
    <source>
        <dbReference type="ARBA" id="ARBA00065154"/>
    </source>
</evidence>
<proteinExistence type="inferred from homology"/>
<dbReference type="OrthoDB" id="437693at2759"/>
<evidence type="ECO:0000256" key="10">
    <source>
        <dbReference type="ARBA" id="ARBA00048287"/>
    </source>
</evidence>
<evidence type="ECO:0000256" key="8">
    <source>
        <dbReference type="ARBA" id="ARBA00023163"/>
    </source>
</evidence>
<evidence type="ECO:0000256" key="13">
    <source>
        <dbReference type="ARBA" id="ARBA00072450"/>
    </source>
</evidence>
<keyword evidence="6" id="KW-0156">Chromatin regulator</keyword>
<feature type="domain" description="Histone deacetylase" evidence="14">
    <location>
        <begin position="45"/>
        <end position="326"/>
    </location>
</feature>
<dbReference type="PANTHER" id="PTHR10625:SF23">
    <property type="entry name" value="HISTONE DEACETYLASE 11"/>
    <property type="match status" value="1"/>
</dbReference>
<sequence>MFHSSVYYIGLVDMHSLYINISKEQLPIVYRKEYNVHFLGLEKLHPFDTNKWGNIFKILSDCGMVTKKTVVVPNEAKKEHLLMVHKKKYLKSLKCSFKVARITEVAPLVLVPNCLIQRAYLRPMRYQTGGSILAGKLALDRGWAINIGGGFHHCSASKGGGFCAYADITLLIHFLFYHFPKQVQKVMIVDLDAHQGNGYESDFRNCDSVYIMDVYNKWIYPKDVRARQAIRRNVPLDYYTTDEDYLKAVKKNLLESLNEFQPNLIVYNAGTDILIGDKLGGLSVSANGILKRDEFVFQQAKLKKTPIVMLTSGGYQKKTARIIASSILNLYEIGLIDSSQEYYF</sequence>
<comment type="subunit">
    <text evidence="12">Interacts with HDAC6.</text>
</comment>
<dbReference type="InterPro" id="IPR023801">
    <property type="entry name" value="His_deacetylse_dom"/>
</dbReference>
<dbReference type="Proteomes" id="UP000625711">
    <property type="component" value="Unassembled WGS sequence"/>
</dbReference>
<evidence type="ECO:0000313" key="15">
    <source>
        <dbReference type="EMBL" id="KAF7274023.1"/>
    </source>
</evidence>
<dbReference type="EMBL" id="JAACXV010013141">
    <property type="protein sequence ID" value="KAF7274023.1"/>
    <property type="molecule type" value="Genomic_DNA"/>
</dbReference>
<keyword evidence="9" id="KW-0539">Nucleus</keyword>
<keyword evidence="16" id="KW-1185">Reference proteome</keyword>
<dbReference type="CDD" id="cd09993">
    <property type="entry name" value="HDAC_classIV"/>
    <property type="match status" value="1"/>
</dbReference>
<keyword evidence="4" id="KW-0678">Repressor</keyword>
<dbReference type="GO" id="GO:0040029">
    <property type="term" value="P:epigenetic regulation of gene expression"/>
    <property type="evidence" value="ECO:0007669"/>
    <property type="project" value="TreeGrafter"/>
</dbReference>
<evidence type="ECO:0000256" key="4">
    <source>
        <dbReference type="ARBA" id="ARBA00022491"/>
    </source>
</evidence>
<evidence type="ECO:0000256" key="7">
    <source>
        <dbReference type="ARBA" id="ARBA00023015"/>
    </source>
</evidence>
<dbReference type="Gene3D" id="3.40.800.20">
    <property type="entry name" value="Histone deacetylase domain"/>
    <property type="match status" value="1"/>
</dbReference>
<evidence type="ECO:0000256" key="9">
    <source>
        <dbReference type="ARBA" id="ARBA00023242"/>
    </source>
</evidence>
<evidence type="ECO:0000256" key="6">
    <source>
        <dbReference type="ARBA" id="ARBA00022853"/>
    </source>
</evidence>
<evidence type="ECO:0000259" key="14">
    <source>
        <dbReference type="Pfam" id="PF00850"/>
    </source>
</evidence>
<reference evidence="15" key="1">
    <citation type="submission" date="2020-08" db="EMBL/GenBank/DDBJ databases">
        <title>Genome sequencing and assembly of the red palm weevil Rhynchophorus ferrugineus.</title>
        <authorList>
            <person name="Dias G.B."/>
            <person name="Bergman C.M."/>
            <person name="Manee M."/>
        </authorList>
    </citation>
    <scope>NUCLEOTIDE SEQUENCE</scope>
    <source>
        <strain evidence="15">AA-2017</strain>
        <tissue evidence="15">Whole larva</tissue>
    </source>
</reference>
<dbReference type="PANTHER" id="PTHR10625">
    <property type="entry name" value="HISTONE DEACETYLASE HDAC1-RELATED"/>
    <property type="match status" value="1"/>
</dbReference>
<keyword evidence="5" id="KW-0378">Hydrolase</keyword>
<evidence type="ECO:0000256" key="3">
    <source>
        <dbReference type="ARBA" id="ARBA00012111"/>
    </source>
</evidence>
<comment type="function">
    <text evidence="11">Responsible for the deacetylation of lysine residues on the N-terminal part of the core histones (H2A, H2B, H3 and H4). Histone deacetylation gives a tag for epigenetic repression and plays an important role in transcriptional regulation, cell cycle progression and developmental events. Histone deacetylases act via the formation of large multiprotein complexes.</text>
</comment>
<protein>
    <recommendedName>
        <fullName evidence="13">Histone deacetylase 11</fullName>
        <ecNumber evidence="3">3.5.1.98</ecNumber>
    </recommendedName>
</protein>
<comment type="caution">
    <text evidence="15">The sequence shown here is derived from an EMBL/GenBank/DDBJ whole genome shotgun (WGS) entry which is preliminary data.</text>
</comment>